<reference evidence="2" key="1">
    <citation type="journal article" date="2019" name="Int. J. Syst. Evol. Microbiol.">
        <title>The Global Catalogue of Microorganisms (GCM) 10K type strain sequencing project: providing services to taxonomists for standard genome sequencing and annotation.</title>
        <authorList>
            <consortium name="The Broad Institute Genomics Platform"/>
            <consortium name="The Broad Institute Genome Sequencing Center for Infectious Disease"/>
            <person name="Wu L."/>
            <person name="Ma J."/>
        </authorList>
    </citation>
    <scope>NUCLEOTIDE SEQUENCE [LARGE SCALE GENOMIC DNA]</scope>
    <source>
        <strain evidence="2">CCUG 50347</strain>
    </source>
</reference>
<organism evidence="1 2">
    <name type="scientific">Actinomycetospora chibensis</name>
    <dbReference type="NCBI Taxonomy" id="663606"/>
    <lineage>
        <taxon>Bacteria</taxon>
        <taxon>Bacillati</taxon>
        <taxon>Actinomycetota</taxon>
        <taxon>Actinomycetes</taxon>
        <taxon>Pseudonocardiales</taxon>
        <taxon>Pseudonocardiaceae</taxon>
        <taxon>Actinomycetospora</taxon>
    </lineage>
</organism>
<sequence length="178" mass="19259">MSALEVSRREQAAWRTRELVREVAVTAFDAAEHQEPIEGFHGLSRPVLDDPLTGVRAGRLVADVAIGALRNSALRARSAGHSWDAIGHALGLPADAGGSTRDEAAWEWLIEHRPPPPAAGVQLTSAVWTCTTCRGRVRDTGPFAAHPDDRETGHHDDCARRAAALEVWRHDVEGDTDA</sequence>
<accession>A0ABV9RPB2</accession>
<name>A0ABV9RPB2_9PSEU</name>
<evidence type="ECO:0000313" key="1">
    <source>
        <dbReference type="EMBL" id="MFC4834947.1"/>
    </source>
</evidence>
<dbReference type="Proteomes" id="UP001595909">
    <property type="component" value="Unassembled WGS sequence"/>
</dbReference>
<dbReference type="RefSeq" id="WP_274187525.1">
    <property type="nucleotide sequence ID" value="NZ_BAABHN010000045.1"/>
</dbReference>
<keyword evidence="2" id="KW-1185">Reference proteome</keyword>
<proteinExistence type="predicted"/>
<dbReference type="EMBL" id="JBHSIM010000045">
    <property type="protein sequence ID" value="MFC4834947.1"/>
    <property type="molecule type" value="Genomic_DNA"/>
</dbReference>
<protein>
    <submittedName>
        <fullName evidence="1">Uncharacterized protein</fullName>
    </submittedName>
</protein>
<gene>
    <name evidence="1" type="ORF">ACFPEL_21235</name>
</gene>
<evidence type="ECO:0000313" key="2">
    <source>
        <dbReference type="Proteomes" id="UP001595909"/>
    </source>
</evidence>
<comment type="caution">
    <text evidence="1">The sequence shown here is derived from an EMBL/GenBank/DDBJ whole genome shotgun (WGS) entry which is preliminary data.</text>
</comment>